<reference evidence="8 9" key="1">
    <citation type="journal article" date="2016" name="Nat. Commun.">
        <title>Thousands of microbial genomes shed light on interconnected biogeochemical processes in an aquifer system.</title>
        <authorList>
            <person name="Anantharaman K."/>
            <person name="Brown C.T."/>
            <person name="Hug L.A."/>
            <person name="Sharon I."/>
            <person name="Castelle C.J."/>
            <person name="Probst A.J."/>
            <person name="Thomas B.C."/>
            <person name="Singh A."/>
            <person name="Wilkins M.J."/>
            <person name="Karaoz U."/>
            <person name="Brodie E.L."/>
            <person name="Williams K.H."/>
            <person name="Hubbard S.S."/>
            <person name="Banfield J.F."/>
        </authorList>
    </citation>
    <scope>NUCLEOTIDE SEQUENCE [LARGE SCALE GENOMIC DNA]</scope>
</reference>
<dbReference type="STRING" id="1798512.A3A39_00735"/>
<keyword evidence="4 5" id="KW-0413">Isomerase</keyword>
<evidence type="ECO:0000256" key="4">
    <source>
        <dbReference type="ARBA" id="ARBA00023235"/>
    </source>
</evidence>
<accession>A0A1F6EZW6</accession>
<evidence type="ECO:0000313" key="8">
    <source>
        <dbReference type="EMBL" id="OGG79149.1"/>
    </source>
</evidence>
<dbReference type="GO" id="GO:0003755">
    <property type="term" value="F:peptidyl-prolyl cis-trans isomerase activity"/>
    <property type="evidence" value="ECO:0007669"/>
    <property type="project" value="UniProtKB-UniRule"/>
</dbReference>
<proteinExistence type="inferred from homology"/>
<protein>
    <recommendedName>
        <fullName evidence="6">Peptidyl-prolyl cis-trans isomerase</fullName>
        <ecNumber evidence="6">5.2.1.8</ecNumber>
    </recommendedName>
</protein>
<evidence type="ECO:0000256" key="6">
    <source>
        <dbReference type="RuleBase" id="RU003915"/>
    </source>
</evidence>
<keyword evidence="3 5" id="KW-0697">Rotamase</keyword>
<dbReference type="EMBL" id="MFLZ01000042">
    <property type="protein sequence ID" value="OGG79149.1"/>
    <property type="molecule type" value="Genomic_DNA"/>
</dbReference>
<dbReference type="Pfam" id="PF00254">
    <property type="entry name" value="FKBP_C"/>
    <property type="match status" value="1"/>
</dbReference>
<dbReference type="PANTHER" id="PTHR43811:SF19">
    <property type="entry name" value="39 KDA FK506-BINDING NUCLEAR PROTEIN"/>
    <property type="match status" value="1"/>
</dbReference>
<organism evidence="8 9">
    <name type="scientific">Candidatus Kaiserbacteria bacterium RIFCSPLOWO2_01_FULL_54_13</name>
    <dbReference type="NCBI Taxonomy" id="1798512"/>
    <lineage>
        <taxon>Bacteria</taxon>
        <taxon>Candidatus Kaiseribacteriota</taxon>
    </lineage>
</organism>
<comment type="caution">
    <text evidence="8">The sequence shown here is derived from an EMBL/GenBank/DDBJ whole genome shotgun (WGS) entry which is preliminary data.</text>
</comment>
<feature type="domain" description="PPIase FKBP-type" evidence="7">
    <location>
        <begin position="31"/>
        <end position="125"/>
    </location>
</feature>
<dbReference type="InterPro" id="IPR046357">
    <property type="entry name" value="PPIase_dom_sf"/>
</dbReference>
<dbReference type="Gene3D" id="3.10.50.40">
    <property type="match status" value="1"/>
</dbReference>
<evidence type="ECO:0000259" key="7">
    <source>
        <dbReference type="PROSITE" id="PS50059"/>
    </source>
</evidence>
<dbReference type="Proteomes" id="UP000177372">
    <property type="component" value="Unassembled WGS sequence"/>
</dbReference>
<evidence type="ECO:0000256" key="3">
    <source>
        <dbReference type="ARBA" id="ARBA00023110"/>
    </source>
</evidence>
<dbReference type="PANTHER" id="PTHR43811">
    <property type="entry name" value="FKBP-TYPE PEPTIDYL-PROLYL CIS-TRANS ISOMERASE FKPA"/>
    <property type="match status" value="1"/>
</dbReference>
<dbReference type="InterPro" id="IPR001179">
    <property type="entry name" value="PPIase_FKBP_dom"/>
</dbReference>
<evidence type="ECO:0000313" key="9">
    <source>
        <dbReference type="Proteomes" id="UP000177372"/>
    </source>
</evidence>
<dbReference type="SUPFAM" id="SSF54534">
    <property type="entry name" value="FKBP-like"/>
    <property type="match status" value="1"/>
</dbReference>
<gene>
    <name evidence="8" type="ORF">A3A39_00735</name>
</gene>
<dbReference type="AlphaFoldDB" id="A0A1F6EZW6"/>
<dbReference type="EC" id="5.2.1.8" evidence="6"/>
<evidence type="ECO:0000256" key="5">
    <source>
        <dbReference type="PROSITE-ProRule" id="PRU00277"/>
    </source>
</evidence>
<sequence length="138" mass="14069">MFGQNQNATTTPDLVQAQDVKVGTGTQAGPSSIVSVLYVGRLADGTVFDSSEAHDNQPLVFQLGAPGIIAGFQIGVNGMREGGERRMAIPPSLGYGGEDVKDPSGAVVVPANSTLIFDVKLTKVESAPAGGASAPNSR</sequence>
<name>A0A1F6EZW6_9BACT</name>
<dbReference type="PROSITE" id="PS50059">
    <property type="entry name" value="FKBP_PPIASE"/>
    <property type="match status" value="1"/>
</dbReference>
<evidence type="ECO:0000256" key="1">
    <source>
        <dbReference type="ARBA" id="ARBA00000971"/>
    </source>
</evidence>
<comment type="similarity">
    <text evidence="2 6">Belongs to the FKBP-type PPIase family.</text>
</comment>
<comment type="catalytic activity">
    <reaction evidence="1 5 6">
        <text>[protein]-peptidylproline (omega=180) = [protein]-peptidylproline (omega=0)</text>
        <dbReference type="Rhea" id="RHEA:16237"/>
        <dbReference type="Rhea" id="RHEA-COMP:10747"/>
        <dbReference type="Rhea" id="RHEA-COMP:10748"/>
        <dbReference type="ChEBI" id="CHEBI:83833"/>
        <dbReference type="ChEBI" id="CHEBI:83834"/>
        <dbReference type="EC" id="5.2.1.8"/>
    </reaction>
</comment>
<evidence type="ECO:0000256" key="2">
    <source>
        <dbReference type="ARBA" id="ARBA00006577"/>
    </source>
</evidence>